<dbReference type="SUPFAM" id="SSF56784">
    <property type="entry name" value="HAD-like"/>
    <property type="match status" value="1"/>
</dbReference>
<dbReference type="Proteomes" id="UP000176288">
    <property type="component" value="Chromosome"/>
</dbReference>
<dbReference type="PANTHER" id="PTHR43434">
    <property type="entry name" value="PHOSPHOGLYCOLATE PHOSPHATASE"/>
    <property type="match status" value="1"/>
</dbReference>
<protein>
    <recommendedName>
        <fullName evidence="3">Phosphoglycolate phosphatase</fullName>
    </recommendedName>
</protein>
<dbReference type="KEGG" id="avu:BK816_05280"/>
<dbReference type="InterPro" id="IPR036412">
    <property type="entry name" value="HAD-like_sf"/>
</dbReference>
<dbReference type="InterPro" id="IPR023214">
    <property type="entry name" value="HAD_sf"/>
</dbReference>
<dbReference type="Gene3D" id="3.40.50.1000">
    <property type="entry name" value="HAD superfamily/HAD-like"/>
    <property type="match status" value="1"/>
</dbReference>
<dbReference type="PANTHER" id="PTHR43434:SF20">
    <property type="entry name" value="5'-NUCLEOTIDASE"/>
    <property type="match status" value="1"/>
</dbReference>
<dbReference type="EMBL" id="CP017812">
    <property type="protein sequence ID" value="AOZ72776.1"/>
    <property type="molecule type" value="Genomic_DNA"/>
</dbReference>
<name>A0A1D9MKG5_9ACTO</name>
<accession>A0A1D9MKG5</accession>
<gene>
    <name evidence="1" type="ORF">BK816_05280</name>
</gene>
<proteinExistence type="predicted"/>
<dbReference type="InterPro" id="IPR023198">
    <property type="entry name" value="PGP-like_dom2"/>
</dbReference>
<evidence type="ECO:0000313" key="2">
    <source>
        <dbReference type="Proteomes" id="UP000176288"/>
    </source>
</evidence>
<dbReference type="STRING" id="1912795.BK816_05280"/>
<sequence>MVMTSSYKYQTLLFDLDGTMTDSSAPVMAALRVTFKEFGVADHTDAELQKYIGPPLTESFREFAQISEDDLPAALEHYRQQYQAVMLEGTAFPGIIEMLKSAHEAGIHTAMATSKSEPYAQEIADHLGFSPYLDVQVGASEERADKSAVIAHALKLLQDKFGELGQCAIIGDRIHDFEGAVNNQIDSIGAAWGFGPQDELAQATMVLATPPELLALITVE</sequence>
<organism evidence="1 2">
    <name type="scientific">Boudabousia tangfeifanii</name>
    <dbReference type="NCBI Taxonomy" id="1912795"/>
    <lineage>
        <taxon>Bacteria</taxon>
        <taxon>Bacillati</taxon>
        <taxon>Actinomycetota</taxon>
        <taxon>Actinomycetes</taxon>
        <taxon>Actinomycetales</taxon>
        <taxon>Actinomycetaceae</taxon>
        <taxon>Boudabousia</taxon>
    </lineage>
</organism>
<dbReference type="Pfam" id="PF13419">
    <property type="entry name" value="HAD_2"/>
    <property type="match status" value="1"/>
</dbReference>
<keyword evidence="2" id="KW-1185">Reference proteome</keyword>
<evidence type="ECO:0008006" key="3">
    <source>
        <dbReference type="Google" id="ProtNLM"/>
    </source>
</evidence>
<dbReference type="Gene3D" id="1.10.150.240">
    <property type="entry name" value="Putative phosphatase, domain 2"/>
    <property type="match status" value="1"/>
</dbReference>
<dbReference type="InterPro" id="IPR041492">
    <property type="entry name" value="HAD_2"/>
</dbReference>
<dbReference type="AlphaFoldDB" id="A0A1D9MKG5"/>
<dbReference type="InterPro" id="IPR050155">
    <property type="entry name" value="HAD-like_hydrolase_sf"/>
</dbReference>
<reference evidence="1 2" key="1">
    <citation type="submission" date="2016-10" db="EMBL/GenBank/DDBJ databases">
        <title>Actinomyces aegypiusis sp. nov., isolated from the Aegypius monachus in Qinghai Tibet Plateau China.</title>
        <authorList>
            <person name="Wang Y."/>
        </authorList>
    </citation>
    <scope>NUCLEOTIDE SEQUENCE [LARGE SCALE GENOMIC DNA]</scope>
    <source>
        <strain evidence="1 2">VUL4_3</strain>
    </source>
</reference>
<dbReference type="OrthoDB" id="9776368at2"/>
<dbReference type="SFLD" id="SFLDG01129">
    <property type="entry name" value="C1.5:_HAD__Beta-PGM__Phosphata"/>
    <property type="match status" value="1"/>
</dbReference>
<dbReference type="SFLD" id="SFLDS00003">
    <property type="entry name" value="Haloacid_Dehalogenase"/>
    <property type="match status" value="1"/>
</dbReference>
<dbReference type="GO" id="GO:0004713">
    <property type="term" value="F:protein tyrosine kinase activity"/>
    <property type="evidence" value="ECO:0007669"/>
    <property type="project" value="TreeGrafter"/>
</dbReference>
<dbReference type="GO" id="GO:0005829">
    <property type="term" value="C:cytosol"/>
    <property type="evidence" value="ECO:0007669"/>
    <property type="project" value="TreeGrafter"/>
</dbReference>
<evidence type="ECO:0000313" key="1">
    <source>
        <dbReference type="EMBL" id="AOZ72776.1"/>
    </source>
</evidence>